<dbReference type="EMBL" id="JACHNB010000001">
    <property type="protein sequence ID" value="MBB4743581.1"/>
    <property type="molecule type" value="Genomic_DNA"/>
</dbReference>
<protein>
    <submittedName>
        <fullName evidence="2">Uncharacterized protein</fullName>
    </submittedName>
</protein>
<evidence type="ECO:0000313" key="2">
    <source>
        <dbReference type="EMBL" id="MBB4743581.1"/>
    </source>
</evidence>
<keyword evidence="3" id="KW-1185">Reference proteome</keyword>
<feature type="region of interest" description="Disordered" evidence="1">
    <location>
        <begin position="1"/>
        <end position="56"/>
    </location>
</feature>
<sequence>MITAPEPASGPDIERPIDLQDLPDHAKPATVPAPGHRPDEEQPSTATPPVTPDAGR</sequence>
<evidence type="ECO:0000256" key="1">
    <source>
        <dbReference type="SAM" id="MobiDB-lite"/>
    </source>
</evidence>
<gene>
    <name evidence="2" type="ORF">BJY16_007040</name>
</gene>
<dbReference type="RefSeq" id="WP_185043845.1">
    <property type="nucleotide sequence ID" value="NZ_BAABFG010000005.1"/>
</dbReference>
<evidence type="ECO:0000313" key="3">
    <source>
        <dbReference type="Proteomes" id="UP000546162"/>
    </source>
</evidence>
<feature type="compositionally biased region" description="Basic and acidic residues" evidence="1">
    <location>
        <begin position="12"/>
        <end position="27"/>
    </location>
</feature>
<dbReference type="AlphaFoldDB" id="A0A7W7MB38"/>
<name>A0A7W7MB38_9ACTN</name>
<proteinExistence type="predicted"/>
<reference evidence="2 3" key="1">
    <citation type="submission" date="2020-08" db="EMBL/GenBank/DDBJ databases">
        <title>Sequencing the genomes of 1000 actinobacteria strains.</title>
        <authorList>
            <person name="Klenk H.-P."/>
        </authorList>
    </citation>
    <scope>NUCLEOTIDE SEQUENCE [LARGE SCALE GENOMIC DNA]</scope>
    <source>
        <strain evidence="2 3">DSM 45809</strain>
    </source>
</reference>
<dbReference type="Proteomes" id="UP000546162">
    <property type="component" value="Unassembled WGS sequence"/>
</dbReference>
<comment type="caution">
    <text evidence="2">The sequence shown here is derived from an EMBL/GenBank/DDBJ whole genome shotgun (WGS) entry which is preliminary data.</text>
</comment>
<organism evidence="2 3">
    <name type="scientific">Actinoplanes octamycinicus</name>
    <dbReference type="NCBI Taxonomy" id="135948"/>
    <lineage>
        <taxon>Bacteria</taxon>
        <taxon>Bacillati</taxon>
        <taxon>Actinomycetota</taxon>
        <taxon>Actinomycetes</taxon>
        <taxon>Micromonosporales</taxon>
        <taxon>Micromonosporaceae</taxon>
        <taxon>Actinoplanes</taxon>
    </lineage>
</organism>
<accession>A0A7W7MB38</accession>